<protein>
    <recommendedName>
        <fullName evidence="4">Thioredoxin domain-containing protein</fullName>
    </recommendedName>
</protein>
<keyword evidence="1" id="KW-0812">Transmembrane</keyword>
<dbReference type="VEuPathDB" id="TrichDB:TRFO_13346"/>
<proteinExistence type="predicted"/>
<keyword evidence="1" id="KW-1133">Transmembrane helix</keyword>
<feature type="transmembrane region" description="Helical" evidence="1">
    <location>
        <begin position="336"/>
        <end position="356"/>
    </location>
</feature>
<sequence length="374" mass="44017">MFSFFLFRFISSNWINFTPENYYVYMEEESKLSPIVALFTNSSNDQNLIDKFQHHSKNFNNINFTHIDCLKMDFCSTKVEIKVFPSIFLMQGQNFHYWREISLDGWKEQIKYDMIFNKNSVINLAESSTPLSTLIENVKNGGSVFHLDIAKEFQAVFIKFSQLVKYYNIFNTTSIYSIKKDNRFATLTSYYSTNCFTIRRIRPIEIDKFLDENKFSFYHRYFPNELKEVLLYSPFALIVTQNRSVLAEPYFAFNSQCHKIKFGMIDFITNKDFIKEFELENEKAPFIVGINIFKDCYSIFPIDADDTFYSNILNGQKCNRIGRKYGIYPMKSQSPLSMSTFALSFASVFAIFYCIASTKNSKDTSMPELKKKYD</sequence>
<dbReference type="AlphaFoldDB" id="A0A1J4KY63"/>
<gene>
    <name evidence="2" type="ORF">TRFO_13346</name>
</gene>
<keyword evidence="3" id="KW-1185">Reference proteome</keyword>
<dbReference type="RefSeq" id="XP_068369329.1">
    <property type="nucleotide sequence ID" value="XM_068497194.1"/>
</dbReference>
<keyword evidence="1" id="KW-0472">Membrane</keyword>
<evidence type="ECO:0008006" key="4">
    <source>
        <dbReference type="Google" id="ProtNLM"/>
    </source>
</evidence>
<comment type="caution">
    <text evidence="2">The sequence shown here is derived from an EMBL/GenBank/DDBJ whole genome shotgun (WGS) entry which is preliminary data.</text>
</comment>
<evidence type="ECO:0000313" key="3">
    <source>
        <dbReference type="Proteomes" id="UP000179807"/>
    </source>
</evidence>
<evidence type="ECO:0000313" key="2">
    <source>
        <dbReference type="EMBL" id="OHT16193.1"/>
    </source>
</evidence>
<dbReference type="EMBL" id="MLAK01000134">
    <property type="protein sequence ID" value="OHT16193.1"/>
    <property type="molecule type" value="Genomic_DNA"/>
</dbReference>
<name>A0A1J4KY63_9EUKA</name>
<organism evidence="2 3">
    <name type="scientific">Tritrichomonas foetus</name>
    <dbReference type="NCBI Taxonomy" id="1144522"/>
    <lineage>
        <taxon>Eukaryota</taxon>
        <taxon>Metamonada</taxon>
        <taxon>Parabasalia</taxon>
        <taxon>Tritrichomonadida</taxon>
        <taxon>Tritrichomonadidae</taxon>
        <taxon>Tritrichomonas</taxon>
    </lineage>
</organism>
<accession>A0A1J4KY63</accession>
<evidence type="ECO:0000256" key="1">
    <source>
        <dbReference type="SAM" id="Phobius"/>
    </source>
</evidence>
<dbReference type="GeneID" id="94831898"/>
<reference evidence="2" key="1">
    <citation type="submission" date="2016-10" db="EMBL/GenBank/DDBJ databases">
        <authorList>
            <person name="Benchimol M."/>
            <person name="Almeida L.G."/>
            <person name="Vasconcelos A.T."/>
            <person name="Perreira-Neves A."/>
            <person name="Rosa I.A."/>
            <person name="Tasca T."/>
            <person name="Bogo M.R."/>
            <person name="de Souza W."/>
        </authorList>
    </citation>
    <scope>NUCLEOTIDE SEQUENCE [LARGE SCALE GENOMIC DNA]</scope>
    <source>
        <strain evidence="2">K</strain>
    </source>
</reference>
<dbReference type="Proteomes" id="UP000179807">
    <property type="component" value="Unassembled WGS sequence"/>
</dbReference>